<keyword evidence="1" id="KW-0808">Transferase</keyword>
<dbReference type="GO" id="GO:0005524">
    <property type="term" value="F:ATP binding"/>
    <property type="evidence" value="ECO:0007669"/>
    <property type="project" value="UniProtKB-KW"/>
</dbReference>
<sequence>MKTDWLDFSLDYLKFTVEADGETFTPELIDEFKDIISGDKKAEKAVADYIRSENLDSSLYKGTEDEMSYYPETRCLVNYFGIKDKPLLRRIDKRISSYRTAELLRSPIKMPFNFDNLVAIHAHLFGDIYPSAGMIRTSLSKKHREYCQPEYIMQSQERLFDNLRVNKYLVGIKDVDDFVNELAYYMGEVEALHPFLDGNGRTTRLFFDTLAKNAGYVIGWGSSDPDHFLEANVAALDGDYQALIDVLEEIVIPIADEDD</sequence>
<dbReference type="EC" id="2.7.7.108" evidence="5"/>
<organism evidence="9 10">
    <name type="scientific">Candidatus Ornithospirochaeta stercoripullorum</name>
    <dbReference type="NCBI Taxonomy" id="2840899"/>
    <lineage>
        <taxon>Bacteria</taxon>
        <taxon>Pseudomonadati</taxon>
        <taxon>Spirochaetota</taxon>
        <taxon>Spirochaetia</taxon>
        <taxon>Spirochaetales</taxon>
        <taxon>Spirochaetaceae</taxon>
        <taxon>Spirochaetaceae incertae sedis</taxon>
        <taxon>Candidatus Ornithospirochaeta</taxon>
    </lineage>
</organism>
<evidence type="ECO:0000256" key="7">
    <source>
        <dbReference type="ARBA" id="ARBA00048696"/>
    </source>
</evidence>
<keyword evidence="3" id="KW-0547">Nucleotide-binding</keyword>
<dbReference type="InterPro" id="IPR036597">
    <property type="entry name" value="Fido-like_dom_sf"/>
</dbReference>
<evidence type="ECO:0000256" key="3">
    <source>
        <dbReference type="ARBA" id="ARBA00022741"/>
    </source>
</evidence>
<evidence type="ECO:0000313" key="10">
    <source>
        <dbReference type="Proteomes" id="UP000823615"/>
    </source>
</evidence>
<comment type="catalytic activity">
    <reaction evidence="6">
        <text>L-threonyl-[protein] + ATP = 3-O-(5'-adenylyl)-L-threonyl-[protein] + diphosphate</text>
        <dbReference type="Rhea" id="RHEA:54292"/>
        <dbReference type="Rhea" id="RHEA-COMP:11060"/>
        <dbReference type="Rhea" id="RHEA-COMP:13847"/>
        <dbReference type="ChEBI" id="CHEBI:30013"/>
        <dbReference type="ChEBI" id="CHEBI:30616"/>
        <dbReference type="ChEBI" id="CHEBI:33019"/>
        <dbReference type="ChEBI" id="CHEBI:138113"/>
        <dbReference type="EC" id="2.7.7.108"/>
    </reaction>
</comment>
<proteinExistence type="predicted"/>
<dbReference type="SUPFAM" id="SSF140931">
    <property type="entry name" value="Fic-like"/>
    <property type="match status" value="1"/>
</dbReference>
<protein>
    <recommendedName>
        <fullName evidence="5">protein adenylyltransferase</fullName>
        <ecNumber evidence="5">2.7.7.108</ecNumber>
    </recommendedName>
</protein>
<name>A0A9D9H3U9_9SPIO</name>
<accession>A0A9D9H3U9</accession>
<dbReference type="AlphaFoldDB" id="A0A9D9H3U9"/>
<dbReference type="InterPro" id="IPR003812">
    <property type="entry name" value="Fido"/>
</dbReference>
<evidence type="ECO:0000256" key="5">
    <source>
        <dbReference type="ARBA" id="ARBA00034531"/>
    </source>
</evidence>
<dbReference type="GO" id="GO:0051302">
    <property type="term" value="P:regulation of cell division"/>
    <property type="evidence" value="ECO:0007669"/>
    <property type="project" value="TreeGrafter"/>
</dbReference>
<dbReference type="PANTHER" id="PTHR39560:SF1">
    <property type="entry name" value="PROTEIN ADENYLYLTRANSFERASE FIC-RELATED"/>
    <property type="match status" value="1"/>
</dbReference>
<evidence type="ECO:0000256" key="6">
    <source>
        <dbReference type="ARBA" id="ARBA00047939"/>
    </source>
</evidence>
<dbReference type="GO" id="GO:0070733">
    <property type="term" value="F:AMPylase activity"/>
    <property type="evidence" value="ECO:0007669"/>
    <property type="project" value="UniProtKB-EC"/>
</dbReference>
<evidence type="ECO:0000256" key="2">
    <source>
        <dbReference type="ARBA" id="ARBA00022695"/>
    </source>
</evidence>
<evidence type="ECO:0000313" key="9">
    <source>
        <dbReference type="EMBL" id="MBO8435501.1"/>
    </source>
</evidence>
<feature type="domain" description="Fido" evidence="8">
    <location>
        <begin position="112"/>
        <end position="249"/>
    </location>
</feature>
<dbReference type="Pfam" id="PF02661">
    <property type="entry name" value="Fic"/>
    <property type="match status" value="1"/>
</dbReference>
<dbReference type="Proteomes" id="UP000823615">
    <property type="component" value="Unassembled WGS sequence"/>
</dbReference>
<dbReference type="Gene3D" id="1.10.3290.10">
    <property type="entry name" value="Fido-like domain"/>
    <property type="match status" value="1"/>
</dbReference>
<dbReference type="PANTHER" id="PTHR39560">
    <property type="entry name" value="PROTEIN ADENYLYLTRANSFERASE FIC-RELATED"/>
    <property type="match status" value="1"/>
</dbReference>
<evidence type="ECO:0000256" key="4">
    <source>
        <dbReference type="ARBA" id="ARBA00022840"/>
    </source>
</evidence>
<reference evidence="9" key="2">
    <citation type="journal article" date="2021" name="PeerJ">
        <title>Extensive microbial diversity within the chicken gut microbiome revealed by metagenomics and culture.</title>
        <authorList>
            <person name="Gilroy R."/>
            <person name="Ravi A."/>
            <person name="Getino M."/>
            <person name="Pursley I."/>
            <person name="Horton D.L."/>
            <person name="Alikhan N.F."/>
            <person name="Baker D."/>
            <person name="Gharbi K."/>
            <person name="Hall N."/>
            <person name="Watson M."/>
            <person name="Adriaenssens E.M."/>
            <person name="Foster-Nyarko E."/>
            <person name="Jarju S."/>
            <person name="Secka A."/>
            <person name="Antonio M."/>
            <person name="Oren A."/>
            <person name="Chaudhuri R.R."/>
            <person name="La Ragione R."/>
            <person name="Hildebrand F."/>
            <person name="Pallen M.J."/>
        </authorList>
    </citation>
    <scope>NUCLEOTIDE SEQUENCE</scope>
    <source>
        <strain evidence="9">7293</strain>
    </source>
</reference>
<comment type="catalytic activity">
    <reaction evidence="7">
        <text>L-tyrosyl-[protein] + ATP = O-(5'-adenylyl)-L-tyrosyl-[protein] + diphosphate</text>
        <dbReference type="Rhea" id="RHEA:54288"/>
        <dbReference type="Rhea" id="RHEA-COMP:10136"/>
        <dbReference type="Rhea" id="RHEA-COMP:13846"/>
        <dbReference type="ChEBI" id="CHEBI:30616"/>
        <dbReference type="ChEBI" id="CHEBI:33019"/>
        <dbReference type="ChEBI" id="CHEBI:46858"/>
        <dbReference type="ChEBI" id="CHEBI:83624"/>
        <dbReference type="EC" id="2.7.7.108"/>
    </reaction>
</comment>
<evidence type="ECO:0000259" key="8">
    <source>
        <dbReference type="PROSITE" id="PS51459"/>
    </source>
</evidence>
<keyword evidence="2" id="KW-0548">Nucleotidyltransferase</keyword>
<dbReference type="PROSITE" id="PS51459">
    <property type="entry name" value="FIDO"/>
    <property type="match status" value="1"/>
</dbReference>
<evidence type="ECO:0000256" key="1">
    <source>
        <dbReference type="ARBA" id="ARBA00022679"/>
    </source>
</evidence>
<comment type="caution">
    <text evidence="9">The sequence shown here is derived from an EMBL/GenBank/DDBJ whole genome shotgun (WGS) entry which is preliminary data.</text>
</comment>
<reference evidence="9" key="1">
    <citation type="submission" date="2020-10" db="EMBL/GenBank/DDBJ databases">
        <authorList>
            <person name="Gilroy R."/>
        </authorList>
    </citation>
    <scope>NUCLEOTIDE SEQUENCE</scope>
    <source>
        <strain evidence="9">7293</strain>
    </source>
</reference>
<gene>
    <name evidence="9" type="ORF">IAA97_00760</name>
</gene>
<keyword evidence="4" id="KW-0067">ATP-binding</keyword>
<dbReference type="EMBL" id="JADIMT010000014">
    <property type="protein sequence ID" value="MBO8435501.1"/>
    <property type="molecule type" value="Genomic_DNA"/>
</dbReference>